<proteinExistence type="inferred from homology"/>
<sequence>MDMMLMIGNYFSGVLIAGIILLILSCIFAFIDFSKSTSPTRTWKVLSIMAFILGIIITVGMLIYSMWGKHCAPHRVSGVIHTNHSDISVN</sequence>
<keyword evidence="8" id="KW-1015">Disulfide bond</keyword>
<dbReference type="GO" id="GO:0055036">
    <property type="term" value="C:virion membrane"/>
    <property type="evidence" value="ECO:0007669"/>
    <property type="project" value="UniProtKB-SubCell"/>
</dbReference>
<feature type="transmembrane region" description="Helical" evidence="13">
    <location>
        <begin position="45"/>
        <end position="67"/>
    </location>
</feature>
<keyword evidence="4" id="KW-0946">Virion</keyword>
<accession>A0A075IQR6</accession>
<comment type="function">
    <text evidence="9">Envelope protein which is a major component of the mature virion (MV) membrane. Essential for membrane biogenesis. Is required, together with OPG144, to form bona fide crescents, which can progress to form the immature virion (IV) membrane. OPG140 and OPG144 form a lattice that is stabilized by disulfide bonds and serves as an anchor within the viral membrane to which several other proteins important in virion structure and morphogenesis attach.</text>
</comment>
<evidence type="ECO:0000256" key="5">
    <source>
        <dbReference type="ARBA" id="ARBA00022879"/>
    </source>
</evidence>
<organism evidence="14 15">
    <name type="scientific">Ectromelia virus Naval</name>
    <dbReference type="NCBI Taxonomy" id="1651168"/>
    <lineage>
        <taxon>Viruses</taxon>
        <taxon>Varidnaviria</taxon>
        <taxon>Bamfordvirae</taxon>
        <taxon>Nucleocytoviricota</taxon>
        <taxon>Pokkesviricetes</taxon>
        <taxon>Chitovirales</taxon>
        <taxon>Poxviridae</taxon>
        <taxon>Chordopoxvirinae</taxon>
        <taxon>Orthopoxvirus</taxon>
        <taxon>Orthopoxvirus ectromelia</taxon>
        <taxon>Ectromelia virus</taxon>
    </lineage>
</organism>
<evidence type="ECO:0000256" key="9">
    <source>
        <dbReference type="ARBA" id="ARBA00034670"/>
    </source>
</evidence>
<keyword evidence="6 13" id="KW-1133">Transmembrane helix</keyword>
<evidence type="ECO:0000256" key="3">
    <source>
        <dbReference type="ARBA" id="ARBA00022692"/>
    </source>
</evidence>
<name>A0A075IQR6_9POXV</name>
<dbReference type="EMBL" id="KJ563295">
    <property type="protein sequence ID" value="AIF30201.1"/>
    <property type="molecule type" value="Genomic_DNA"/>
</dbReference>
<dbReference type="Pfam" id="PF05767">
    <property type="entry name" value="Pox_A14"/>
    <property type="match status" value="1"/>
</dbReference>
<evidence type="ECO:0000256" key="4">
    <source>
        <dbReference type="ARBA" id="ARBA00022844"/>
    </source>
</evidence>
<evidence type="ECO:0000313" key="14">
    <source>
        <dbReference type="EMBL" id="AIF30201.1"/>
    </source>
</evidence>
<evidence type="ECO:0000256" key="12">
    <source>
        <dbReference type="ARBA" id="ARBA00034841"/>
    </source>
</evidence>
<protein>
    <recommendedName>
        <fullName evidence="12">Virion membrane protein OPG140</fullName>
    </recommendedName>
</protein>
<keyword evidence="2" id="KW-0597">Phosphoprotein</keyword>
<dbReference type="Proteomes" id="UP000164837">
    <property type="component" value="Genome"/>
</dbReference>
<dbReference type="GO" id="GO:0019031">
    <property type="term" value="C:viral envelope"/>
    <property type="evidence" value="ECO:0007669"/>
    <property type="project" value="UniProtKB-KW"/>
</dbReference>
<comment type="subcellular location">
    <subcellularLocation>
        <location evidence="1">Virion membrane</location>
        <topology evidence="1">Multi-pass membrane protein</topology>
    </subcellularLocation>
</comment>
<feature type="transmembrane region" description="Helical" evidence="13">
    <location>
        <begin position="12"/>
        <end position="33"/>
    </location>
</feature>
<evidence type="ECO:0000256" key="10">
    <source>
        <dbReference type="ARBA" id="ARBA00034759"/>
    </source>
</evidence>
<evidence type="ECO:0000256" key="6">
    <source>
        <dbReference type="ARBA" id="ARBA00022989"/>
    </source>
</evidence>
<evidence type="ECO:0000256" key="1">
    <source>
        <dbReference type="ARBA" id="ARBA00004385"/>
    </source>
</evidence>
<evidence type="ECO:0000256" key="11">
    <source>
        <dbReference type="ARBA" id="ARBA00034792"/>
    </source>
</evidence>
<reference evidence="14 15" key="1">
    <citation type="journal article" date="2014" name="Virology">
        <title>The genome sequence of ectromelia virus Naval and Cornell isolates from outbreaks in North America.</title>
        <authorList>
            <person name="Mavian C."/>
            <person name="Lopez-Bueno A."/>
            <person name="Bryant N.A."/>
            <person name="Seeger K."/>
            <person name="Quail M.A."/>
            <person name="Harris D."/>
            <person name="Barrell B."/>
            <person name="Alcami A."/>
        </authorList>
    </citation>
    <scope>NUCLEOTIDE SEQUENCE [LARGE SCALE GENOMIC DNA]</scope>
    <source>
        <strain evidence="14">NAVAL</strain>
    </source>
</reference>
<evidence type="ECO:0000256" key="7">
    <source>
        <dbReference type="ARBA" id="ARBA00023136"/>
    </source>
</evidence>
<comment type="similarity">
    <text evidence="10">Belongs to the orthopoxvirus OPG140 family.</text>
</comment>
<keyword evidence="5" id="KW-0261">Viral envelope protein</keyword>
<evidence type="ECO:0000256" key="2">
    <source>
        <dbReference type="ARBA" id="ARBA00022553"/>
    </source>
</evidence>
<comment type="subunit">
    <text evidence="11">Homodimer; disulfide-linked. Interacts with OPG144.</text>
</comment>
<evidence type="ECO:0000313" key="15">
    <source>
        <dbReference type="Proteomes" id="UP000164837"/>
    </source>
</evidence>
<keyword evidence="3 13" id="KW-0812">Transmembrane</keyword>
<evidence type="ECO:0000256" key="13">
    <source>
        <dbReference type="SAM" id="Phobius"/>
    </source>
</evidence>
<evidence type="ECO:0000256" key="8">
    <source>
        <dbReference type="ARBA" id="ARBA00023157"/>
    </source>
</evidence>
<keyword evidence="7 13" id="KW-0472">Membrane</keyword>
<dbReference type="InterPro" id="IPR008785">
    <property type="entry name" value="Poxvirus_A14"/>
</dbReference>